<comment type="caution">
    <text evidence="2">The sequence shown here is derived from an EMBL/GenBank/DDBJ whole genome shotgun (WGS) entry which is preliminary data.</text>
</comment>
<name>A0A5B2VC56_9HYPH</name>
<protein>
    <submittedName>
        <fullName evidence="2">Cupin domain-containing protein</fullName>
    </submittedName>
</protein>
<dbReference type="Pfam" id="PF07883">
    <property type="entry name" value="Cupin_2"/>
    <property type="match status" value="1"/>
</dbReference>
<reference evidence="2 3" key="1">
    <citation type="submission" date="2019-09" db="EMBL/GenBank/DDBJ databases">
        <title>Salinarimonas rosea gen. nov., sp. nov., a new member of the a-2 subgroup of the Proteobacteria.</title>
        <authorList>
            <person name="Liu J."/>
        </authorList>
    </citation>
    <scope>NUCLEOTIDE SEQUENCE [LARGE SCALE GENOMIC DNA]</scope>
    <source>
        <strain evidence="2 3">BN140002</strain>
    </source>
</reference>
<dbReference type="EMBL" id="VUOA01000028">
    <property type="protein sequence ID" value="KAA2236326.1"/>
    <property type="molecule type" value="Genomic_DNA"/>
</dbReference>
<proteinExistence type="predicted"/>
<evidence type="ECO:0000259" key="1">
    <source>
        <dbReference type="Pfam" id="PF07883"/>
    </source>
</evidence>
<dbReference type="InterPro" id="IPR013096">
    <property type="entry name" value="Cupin_2"/>
</dbReference>
<gene>
    <name evidence="2" type="ORF">F0L46_16635</name>
</gene>
<evidence type="ECO:0000313" key="2">
    <source>
        <dbReference type="EMBL" id="KAA2236326.1"/>
    </source>
</evidence>
<organism evidence="2 3">
    <name type="scientific">Salinarimonas soli</name>
    <dbReference type="NCBI Taxonomy" id="1638099"/>
    <lineage>
        <taxon>Bacteria</taxon>
        <taxon>Pseudomonadati</taxon>
        <taxon>Pseudomonadota</taxon>
        <taxon>Alphaproteobacteria</taxon>
        <taxon>Hyphomicrobiales</taxon>
        <taxon>Salinarimonadaceae</taxon>
        <taxon>Salinarimonas</taxon>
    </lineage>
</organism>
<dbReference type="InterPro" id="IPR011051">
    <property type="entry name" value="RmlC_Cupin_sf"/>
</dbReference>
<dbReference type="InterPro" id="IPR053146">
    <property type="entry name" value="QDO-like"/>
</dbReference>
<dbReference type="PANTHER" id="PTHR36440:SF1">
    <property type="entry name" value="PUTATIVE (AFU_ORTHOLOGUE AFUA_8G07350)-RELATED"/>
    <property type="match status" value="1"/>
</dbReference>
<dbReference type="OrthoDB" id="9798709at2"/>
<sequence>MTHPGGTNGPLVRRAGEGAVNRAFDLPRTFLIRSEESGGELSHWVEEVPAGAGPPLHVHHREREMFRILSGRYRFVCSGMEVELGEGDTILIPPGAPHTFKNIGAETGRLLITMSPGGAEGFFEEVDRLGLHPARNMPEIVALAGRYGLEFVGPPLP</sequence>
<dbReference type="SUPFAM" id="SSF51182">
    <property type="entry name" value="RmlC-like cupins"/>
    <property type="match status" value="1"/>
</dbReference>
<dbReference type="Proteomes" id="UP000323142">
    <property type="component" value="Unassembled WGS sequence"/>
</dbReference>
<evidence type="ECO:0000313" key="3">
    <source>
        <dbReference type="Proteomes" id="UP000323142"/>
    </source>
</evidence>
<dbReference type="PANTHER" id="PTHR36440">
    <property type="entry name" value="PUTATIVE (AFU_ORTHOLOGUE AFUA_8G07350)-RELATED"/>
    <property type="match status" value="1"/>
</dbReference>
<feature type="domain" description="Cupin type-2" evidence="1">
    <location>
        <begin position="45"/>
        <end position="112"/>
    </location>
</feature>
<dbReference type="RefSeq" id="WP_149819534.1">
    <property type="nucleotide sequence ID" value="NZ_VUOA01000028.1"/>
</dbReference>
<dbReference type="AlphaFoldDB" id="A0A5B2VC56"/>
<reference evidence="2 3" key="2">
    <citation type="submission" date="2019-09" db="EMBL/GenBank/DDBJ databases">
        <authorList>
            <person name="Jin C."/>
        </authorList>
    </citation>
    <scope>NUCLEOTIDE SEQUENCE [LARGE SCALE GENOMIC DNA]</scope>
    <source>
        <strain evidence="2 3">BN140002</strain>
    </source>
</reference>
<accession>A0A5B2VC56</accession>
<dbReference type="Gene3D" id="2.60.120.10">
    <property type="entry name" value="Jelly Rolls"/>
    <property type="match status" value="1"/>
</dbReference>
<dbReference type="InterPro" id="IPR014710">
    <property type="entry name" value="RmlC-like_jellyroll"/>
</dbReference>
<keyword evidence="3" id="KW-1185">Reference proteome</keyword>